<keyword evidence="9" id="KW-1185">Reference proteome</keyword>
<sequence length="910" mass="102552">MEANRRRQNRSCDQCRKGKKACDAAVREDTRKSNNKAQSPSTSHGSPDSASPAPCTNCKRWKKDCTFHWLHSIQRNTRERSWKKIRRDESSRPLEASPTSKDDSHPWRACEVFGQTPINDSPGGRSFQGYDDSALPALRLSEKESYPGLMEAQPLGLNATGALSWDTNSTDISLSDGDMNSMHASPEVIHTWPVYESPLSNSLPNVWTNASDILGHSDDSGQDMSTLNSSSRDLGLIDSSRTYLHYLSDQNIPTQKSHAASINKPQPYPFLCSSNLVEEFTRSATSQNFFRIYHDSLENALSCWLTEQNCPYSSVTTPGMRRKNALLDGVIKEWGPNWSNRICMRVCRLDRAYAVGSGRRLSDQEEKMASRTLHTAIMAFASQWAHDHQGKMRHLNNQLSSIDHSERQVQKDLWNQARNNLHASGGISSFRIAFANIIFSLTQPPLDVAEHIQKLDLSATEVGDHLKPSRSSTDPCTTFSGVVELDDLIENDSAPLFLDAALRQLFSFRYKLTQRQRQRAAFSTNRKNMSTKPYSHSTPQSQNFDMQQQAPQKCTQTVPTSLLSPPDQETFNLLLWLGIMFDTLTSVMYQRPVVISDEDSQITSVVPPSASHTCQSEEEQIDLDGWSMNSALLGRKKLGVWGDLFLERRNIGLGTSVARWPCSHEEAAKILSDAAPVKVLLFRRVSRLQTLINRGAEPEHLEEAIQETLRVYHHWNCTYRQFIVDCIAHHDNLPHRIQSWYFILAGHWHLAAMLLADTLESIDLAHLGLDTQRETRRVMGLASTLSRDNALAVCSLAECSLQGVNLQTSKTSQFHDSLDQGAFLTEPWTVVLIRSFTKAGSIILNDVYLSPHTTHLQKNHQPSEYARRQCGFCIDALRCLGRKSDMAFVAAHALSKAFDRKLMQRDMSYL</sequence>
<evidence type="ECO:0000256" key="4">
    <source>
        <dbReference type="ARBA" id="ARBA00023163"/>
    </source>
</evidence>
<dbReference type="PANTHER" id="PTHR46910">
    <property type="entry name" value="TRANSCRIPTION FACTOR PDR1"/>
    <property type="match status" value="1"/>
</dbReference>
<evidence type="ECO:0000313" key="9">
    <source>
        <dbReference type="Proteomes" id="UP000224634"/>
    </source>
</evidence>
<name>A0A2B7YZZ6_POLH7</name>
<dbReference type="EMBL" id="PDNA01000016">
    <property type="protein sequence ID" value="PGH26543.1"/>
    <property type="molecule type" value="Genomic_DNA"/>
</dbReference>
<evidence type="ECO:0000313" key="8">
    <source>
        <dbReference type="EMBL" id="PGH26543.1"/>
    </source>
</evidence>
<keyword evidence="5" id="KW-0539">Nucleus</keyword>
<evidence type="ECO:0000259" key="7">
    <source>
        <dbReference type="SMART" id="SM00066"/>
    </source>
</evidence>
<dbReference type="GO" id="GO:0008270">
    <property type="term" value="F:zinc ion binding"/>
    <property type="evidence" value="ECO:0007669"/>
    <property type="project" value="InterPro"/>
</dbReference>
<dbReference type="InterPro" id="IPR050987">
    <property type="entry name" value="AtrR-like"/>
</dbReference>
<proteinExistence type="predicted"/>
<dbReference type="GO" id="GO:0003677">
    <property type="term" value="F:DNA binding"/>
    <property type="evidence" value="ECO:0007669"/>
    <property type="project" value="UniProtKB-KW"/>
</dbReference>
<feature type="region of interest" description="Disordered" evidence="6">
    <location>
        <begin position="1"/>
        <end position="53"/>
    </location>
</feature>
<dbReference type="CDD" id="cd00067">
    <property type="entry name" value="GAL4"/>
    <property type="match status" value="1"/>
</dbReference>
<feature type="region of interest" description="Disordered" evidence="6">
    <location>
        <begin position="78"/>
        <end position="108"/>
    </location>
</feature>
<evidence type="ECO:0000256" key="2">
    <source>
        <dbReference type="ARBA" id="ARBA00023015"/>
    </source>
</evidence>
<gene>
    <name evidence="8" type="ORF">AJ80_01857</name>
</gene>
<dbReference type="GO" id="GO:0000981">
    <property type="term" value="F:DNA-binding transcription factor activity, RNA polymerase II-specific"/>
    <property type="evidence" value="ECO:0007669"/>
    <property type="project" value="InterPro"/>
</dbReference>
<dbReference type="STRING" id="1447883.A0A2B7YZZ6"/>
<evidence type="ECO:0000256" key="6">
    <source>
        <dbReference type="SAM" id="MobiDB-lite"/>
    </source>
</evidence>
<comment type="caution">
    <text evidence="8">The sequence shown here is derived from an EMBL/GenBank/DDBJ whole genome shotgun (WGS) entry which is preliminary data.</text>
</comment>
<feature type="domain" description="Zn(2)-C6 fungal-type" evidence="7">
    <location>
        <begin position="6"/>
        <end position="76"/>
    </location>
</feature>
<reference evidence="8 9" key="1">
    <citation type="submission" date="2017-10" db="EMBL/GenBank/DDBJ databases">
        <title>Comparative genomics in systemic dimorphic fungi from Ajellomycetaceae.</title>
        <authorList>
            <person name="Munoz J.F."/>
            <person name="Mcewen J.G."/>
            <person name="Clay O.K."/>
            <person name="Cuomo C.A."/>
        </authorList>
    </citation>
    <scope>NUCLEOTIDE SEQUENCE [LARGE SCALE GENOMIC DNA]</scope>
    <source>
        <strain evidence="8 9">UAMH7299</strain>
    </source>
</reference>
<feature type="compositionally biased region" description="Polar residues" evidence="6">
    <location>
        <begin position="35"/>
        <end position="49"/>
    </location>
</feature>
<dbReference type="PANTHER" id="PTHR46910:SF37">
    <property type="entry name" value="ZN(II)2CYS6 TRANSCRIPTION FACTOR (EUROFUNG)"/>
    <property type="match status" value="1"/>
</dbReference>
<keyword evidence="4" id="KW-0804">Transcription</keyword>
<feature type="compositionally biased region" description="Basic and acidic residues" evidence="6">
    <location>
        <begin position="78"/>
        <end position="92"/>
    </location>
</feature>
<dbReference type="Gene3D" id="4.10.240.10">
    <property type="entry name" value="Zn(2)-C6 fungal-type DNA-binding domain"/>
    <property type="match status" value="1"/>
</dbReference>
<accession>A0A2B7YZZ6</accession>
<feature type="region of interest" description="Disordered" evidence="6">
    <location>
        <begin position="521"/>
        <end position="542"/>
    </location>
</feature>
<dbReference type="AlphaFoldDB" id="A0A2B7YZZ6"/>
<feature type="compositionally biased region" description="Basic and acidic residues" evidence="6">
    <location>
        <begin position="13"/>
        <end position="32"/>
    </location>
</feature>
<evidence type="ECO:0000256" key="1">
    <source>
        <dbReference type="ARBA" id="ARBA00004123"/>
    </source>
</evidence>
<dbReference type="SMART" id="SM00066">
    <property type="entry name" value="GAL4"/>
    <property type="match status" value="1"/>
</dbReference>
<dbReference type="InterPro" id="IPR001138">
    <property type="entry name" value="Zn2Cys6_DnaBD"/>
</dbReference>
<keyword evidence="2" id="KW-0805">Transcription regulation</keyword>
<keyword evidence="3" id="KW-0238">DNA-binding</keyword>
<dbReference type="OrthoDB" id="5958943at2759"/>
<evidence type="ECO:0000256" key="3">
    <source>
        <dbReference type="ARBA" id="ARBA00023125"/>
    </source>
</evidence>
<dbReference type="GO" id="GO:0005634">
    <property type="term" value="C:nucleus"/>
    <property type="evidence" value="ECO:0007669"/>
    <property type="project" value="UniProtKB-SubCell"/>
</dbReference>
<dbReference type="InterPro" id="IPR036864">
    <property type="entry name" value="Zn2-C6_fun-type_DNA-bd_sf"/>
</dbReference>
<organism evidence="8 9">
    <name type="scientific">Polytolypa hystricis (strain UAMH7299)</name>
    <dbReference type="NCBI Taxonomy" id="1447883"/>
    <lineage>
        <taxon>Eukaryota</taxon>
        <taxon>Fungi</taxon>
        <taxon>Dikarya</taxon>
        <taxon>Ascomycota</taxon>
        <taxon>Pezizomycotina</taxon>
        <taxon>Eurotiomycetes</taxon>
        <taxon>Eurotiomycetidae</taxon>
        <taxon>Onygenales</taxon>
        <taxon>Onygenales incertae sedis</taxon>
        <taxon>Polytolypa</taxon>
    </lineage>
</organism>
<comment type="subcellular location">
    <subcellularLocation>
        <location evidence="1">Nucleus</location>
    </subcellularLocation>
</comment>
<protein>
    <recommendedName>
        <fullName evidence="7">Zn(2)-C6 fungal-type domain-containing protein</fullName>
    </recommendedName>
</protein>
<evidence type="ECO:0000256" key="5">
    <source>
        <dbReference type="ARBA" id="ARBA00023242"/>
    </source>
</evidence>
<dbReference type="Proteomes" id="UP000224634">
    <property type="component" value="Unassembled WGS sequence"/>
</dbReference>